<dbReference type="InterPro" id="IPR050832">
    <property type="entry name" value="Bact_Acetyltransf"/>
</dbReference>
<dbReference type="PANTHER" id="PTHR43877">
    <property type="entry name" value="AMINOALKYLPHOSPHONATE N-ACETYLTRANSFERASE-RELATED-RELATED"/>
    <property type="match status" value="1"/>
</dbReference>
<keyword evidence="1 4" id="KW-0808">Transferase</keyword>
<evidence type="ECO:0000313" key="4">
    <source>
        <dbReference type="EMBL" id="TDO47245.1"/>
    </source>
</evidence>
<keyword evidence="2" id="KW-0012">Acyltransferase</keyword>
<dbReference type="AlphaFoldDB" id="A0A4R6KB00"/>
<gene>
    <name evidence="4" type="ORF">EV643_109138</name>
</gene>
<evidence type="ECO:0000256" key="1">
    <source>
        <dbReference type="ARBA" id="ARBA00022679"/>
    </source>
</evidence>
<dbReference type="SUPFAM" id="SSF55729">
    <property type="entry name" value="Acyl-CoA N-acyltransferases (Nat)"/>
    <property type="match status" value="2"/>
</dbReference>
<feature type="domain" description="N-acetyltransferase" evidence="3">
    <location>
        <begin position="154"/>
        <end position="295"/>
    </location>
</feature>
<dbReference type="Pfam" id="PF00583">
    <property type="entry name" value="Acetyltransf_1"/>
    <property type="match status" value="1"/>
</dbReference>
<dbReference type="InterPro" id="IPR016181">
    <property type="entry name" value="Acyl_CoA_acyltransferase"/>
</dbReference>
<proteinExistence type="predicted"/>
<feature type="domain" description="N-acetyltransferase" evidence="3">
    <location>
        <begin position="1"/>
        <end position="145"/>
    </location>
</feature>
<dbReference type="Proteomes" id="UP000295388">
    <property type="component" value="Unassembled WGS sequence"/>
</dbReference>
<dbReference type="GO" id="GO:0016747">
    <property type="term" value="F:acyltransferase activity, transferring groups other than amino-acyl groups"/>
    <property type="evidence" value="ECO:0007669"/>
    <property type="project" value="InterPro"/>
</dbReference>
<organism evidence="4 5">
    <name type="scientific">Kribbella caucasensis</name>
    <dbReference type="NCBI Taxonomy" id="2512215"/>
    <lineage>
        <taxon>Bacteria</taxon>
        <taxon>Bacillati</taxon>
        <taxon>Actinomycetota</taxon>
        <taxon>Actinomycetes</taxon>
        <taxon>Propionibacteriales</taxon>
        <taxon>Kribbellaceae</taxon>
        <taxon>Kribbella</taxon>
    </lineage>
</organism>
<dbReference type="EMBL" id="SNWQ01000009">
    <property type="protein sequence ID" value="TDO47245.1"/>
    <property type="molecule type" value="Genomic_DNA"/>
</dbReference>
<evidence type="ECO:0000259" key="3">
    <source>
        <dbReference type="PROSITE" id="PS51186"/>
    </source>
</evidence>
<protein>
    <submittedName>
        <fullName evidence="4">Acetyltransferase (GNAT) family protein</fullName>
    </submittedName>
</protein>
<reference evidence="4 5" key="1">
    <citation type="submission" date="2019-03" db="EMBL/GenBank/DDBJ databases">
        <title>Genomic Encyclopedia of Type Strains, Phase III (KMG-III): the genomes of soil and plant-associated and newly described type strains.</title>
        <authorList>
            <person name="Whitman W."/>
        </authorList>
    </citation>
    <scope>NUCLEOTIDE SEQUENCE [LARGE SCALE GENOMIC DNA]</scope>
    <source>
        <strain evidence="4 5">VKM Ac-2527</strain>
    </source>
</reference>
<dbReference type="InterPro" id="IPR000182">
    <property type="entry name" value="GNAT_dom"/>
</dbReference>
<name>A0A4R6KB00_9ACTN</name>
<dbReference type="CDD" id="cd04301">
    <property type="entry name" value="NAT_SF"/>
    <property type="match status" value="2"/>
</dbReference>
<dbReference type="RefSeq" id="WP_133801624.1">
    <property type="nucleotide sequence ID" value="NZ_SNWQ01000009.1"/>
</dbReference>
<accession>A0A4R6KB00</accession>
<dbReference type="OrthoDB" id="4119890at2"/>
<comment type="caution">
    <text evidence="4">The sequence shown here is derived from an EMBL/GenBank/DDBJ whole genome shotgun (WGS) entry which is preliminary data.</text>
</comment>
<sequence length="295" mass="31895">MEIRPAVPADIESALALHDQVAPYLVVTGTQLRHRLRDRTVPPGSGTFAALDGSEVVGWASTGMIAGSDPLDGQLRVLVHPDHRRRGIGTRLLELAHANLKEAGAVSARVFAEPAAAEWAAGWGYRQTRQVYYAGMDPRLAPELPPVPPGMRLAALDELDPHQIYAADEVAQRTKPGDARITTRPYADWLAGTWEIPGMVLELSVALLDGDCVIGFTIGNGDHHKVWSQMTSTLPEYRGRGFAKLVKCAALHRAAEAGVVGMYTANYDGNGPMIAVNEWLGYQRLATHAVLICPL</sequence>
<dbReference type="PROSITE" id="PS51186">
    <property type="entry name" value="GNAT"/>
    <property type="match status" value="2"/>
</dbReference>
<keyword evidence="5" id="KW-1185">Reference proteome</keyword>
<evidence type="ECO:0000256" key="2">
    <source>
        <dbReference type="ARBA" id="ARBA00023315"/>
    </source>
</evidence>
<dbReference type="PANTHER" id="PTHR43877:SF1">
    <property type="entry name" value="ACETYLTRANSFERASE"/>
    <property type="match status" value="1"/>
</dbReference>
<dbReference type="Gene3D" id="3.40.630.30">
    <property type="match status" value="1"/>
</dbReference>
<evidence type="ECO:0000313" key="5">
    <source>
        <dbReference type="Proteomes" id="UP000295388"/>
    </source>
</evidence>